<dbReference type="RefSeq" id="XP_014523623.1">
    <property type="nucleotide sequence ID" value="XM_014668137.2"/>
</dbReference>
<dbReference type="AlphaFoldDB" id="A0A1S3VZ38"/>
<name>A0A1S3VZ38_VIGRR</name>
<dbReference type="GO" id="GO:0030121">
    <property type="term" value="C:AP-1 adaptor complex"/>
    <property type="evidence" value="ECO:0007669"/>
    <property type="project" value="InterPro"/>
</dbReference>
<dbReference type="PANTHER" id="PTHR22780">
    <property type="entry name" value="ADAPTIN, ALPHA/GAMMA/EPSILON"/>
    <property type="match status" value="1"/>
</dbReference>
<keyword evidence="5 10" id="KW-0653">Protein transport</keyword>
<reference evidence="14" key="1">
    <citation type="submission" date="2025-08" db="UniProtKB">
        <authorList>
            <consortium name="RefSeq"/>
        </authorList>
    </citation>
    <scope>IDENTIFICATION</scope>
    <source>
        <tissue evidence="14">Leaf</tissue>
    </source>
</reference>
<keyword evidence="4 10" id="KW-0813">Transport</keyword>
<evidence type="ECO:0000256" key="3">
    <source>
        <dbReference type="ARBA" id="ARBA00006613"/>
    </source>
</evidence>
<dbReference type="GeneID" id="106779919"/>
<comment type="function">
    <text evidence="9">Subunit of clathrin-associated adaptor protein complex 1 that plays a role in protein sorting at the trans-Golgi network and early endosomes (TGN/EE). The AP complexes mediate both the recruitment of clathrin to membranes and the recognition of sorting signals within the cytosolic tails of transmembrane cargo molecules.</text>
</comment>
<dbReference type="PROSITE" id="PS50180">
    <property type="entry name" value="GAE"/>
    <property type="match status" value="1"/>
</dbReference>
<evidence type="ECO:0000256" key="2">
    <source>
        <dbReference type="ARBA" id="ARBA00004555"/>
    </source>
</evidence>
<evidence type="ECO:0000256" key="8">
    <source>
        <dbReference type="ARBA" id="ARBA00023329"/>
    </source>
</evidence>
<feature type="compositionally biased region" description="Low complexity" evidence="11">
    <location>
        <begin position="783"/>
        <end position="804"/>
    </location>
</feature>
<keyword evidence="6 10" id="KW-0333">Golgi apparatus</keyword>
<protein>
    <recommendedName>
        <fullName evidence="10">AP-1 complex subunit gamma</fullName>
    </recommendedName>
</protein>
<dbReference type="SUPFAM" id="SSF49348">
    <property type="entry name" value="Clathrin adaptor appendage domain"/>
    <property type="match status" value="1"/>
</dbReference>
<evidence type="ECO:0000256" key="9">
    <source>
        <dbReference type="ARBA" id="ARBA00053634"/>
    </source>
</evidence>
<organism evidence="13 14">
    <name type="scientific">Vigna radiata var. radiata</name>
    <name type="common">Mung bean</name>
    <name type="synonym">Phaseolus aureus</name>
    <dbReference type="NCBI Taxonomy" id="3916"/>
    <lineage>
        <taxon>Eukaryota</taxon>
        <taxon>Viridiplantae</taxon>
        <taxon>Streptophyta</taxon>
        <taxon>Embryophyta</taxon>
        <taxon>Tracheophyta</taxon>
        <taxon>Spermatophyta</taxon>
        <taxon>Magnoliopsida</taxon>
        <taxon>eudicotyledons</taxon>
        <taxon>Gunneridae</taxon>
        <taxon>Pentapetalae</taxon>
        <taxon>rosids</taxon>
        <taxon>fabids</taxon>
        <taxon>Fabales</taxon>
        <taxon>Fabaceae</taxon>
        <taxon>Papilionoideae</taxon>
        <taxon>50 kb inversion clade</taxon>
        <taxon>NPAAA clade</taxon>
        <taxon>indigoferoid/millettioid clade</taxon>
        <taxon>Phaseoleae</taxon>
        <taxon>Vigna</taxon>
    </lineage>
</organism>
<evidence type="ECO:0000256" key="4">
    <source>
        <dbReference type="ARBA" id="ARBA00022448"/>
    </source>
</evidence>
<dbReference type="InterPro" id="IPR016024">
    <property type="entry name" value="ARM-type_fold"/>
</dbReference>
<dbReference type="FunFam" id="1.25.10.10:FF:000030">
    <property type="entry name" value="AP-1 complex subunit gamma"/>
    <property type="match status" value="1"/>
</dbReference>
<keyword evidence="13" id="KW-1185">Reference proteome</keyword>
<evidence type="ECO:0000256" key="10">
    <source>
        <dbReference type="PIRNR" id="PIRNR037094"/>
    </source>
</evidence>
<accession>A0A1S3VZ38</accession>
<dbReference type="SUPFAM" id="SSF48371">
    <property type="entry name" value="ARM repeat"/>
    <property type="match status" value="1"/>
</dbReference>
<gene>
    <name evidence="14" type="primary">LOC106779919</name>
</gene>
<evidence type="ECO:0000256" key="6">
    <source>
        <dbReference type="ARBA" id="ARBA00023034"/>
    </source>
</evidence>
<dbReference type="InterPro" id="IPR008152">
    <property type="entry name" value="Clathrin_a/b/g-adaptin_app_Ig"/>
</dbReference>
<keyword evidence="8 10" id="KW-0968">Cytoplasmic vesicle</keyword>
<dbReference type="SMART" id="SM00809">
    <property type="entry name" value="Alpha_adaptinC2"/>
    <property type="match status" value="1"/>
</dbReference>
<evidence type="ECO:0000313" key="14">
    <source>
        <dbReference type="RefSeq" id="XP_014523623.1"/>
    </source>
</evidence>
<sequence>MFNQPSPPFIYFFLFRFLFTKFIYRNVGIAHCITVVASEWKKEKERERKFRGSHQTVLSDPNLFSLSDRNPIKLVPLDLPIMNAFSSPTRLRDMIRAIRACKTAAEERAVVRKECAAIRTSINGNDQHYSHRNLAKLMFIHMLGYPTYFGQMECLKLIACPGFPEKRMGYLGLMLLLDEKQEVLMLVTNSLKQDLNHTNQYIVGLALCALGNICSAEMARDLAEEVERLLDFRDPNIRKKAALCSARIIKKAPDLAENFVGPATALLREKHHGVLITGVQLCTDLCKINSEALEHVRKKCTDGLVRVLKDLANNPYSPEYDVAGFTDPFLHIRLLRLLRVLGEGDPDASDSMNDILAQVATKIESNKTIGNAILYECVQTIMSIQDSGGLRVLAINILGKFLSHRDNNIRYVGLNMLLKVVTADVQAVQRHRATILECIKDSDVSIRRRALELVCILVNENNVKALTKELVDYLEVSDPDFRVDLTEKICSIVSKYSSEKIWYIDQMLKVLSEAGNYVKDEVWHALIVVISNASELHGYTVRALYKAFQRSAEQDTLARVAMWCIGEYGEFLINNDGMLDVEDPITVTESDVVHVVEIALKRHSLDITTKAMTLVALLKLSSRFPSCSERIREIIVQYKGNFVLELQQRSIEFNLIMAKHQNIRPTLVERMPVLDEATFIARRAGSLPDAASTPTNGVAKAVAPIVDLLDINSDDAPIPSSSGGGDLSHDLLGVNISLAAQKSDANQPSENGTDVLLDLLSIGSPSAPNELPAQSNSSTIDILSSKPSKKAPLSPLDDLASLSPSSRTTLNAGASPLVDSLDGFVPSPLTGENNELVYPSITAFESSSLRLVFNFSKQPGNLQTTNIQATFTNLTSNVYTDFVFQAAVPKFLQLHLNPASGNILTASGKESITQNMRLTNSQHGKSLVMRIKVSYKINGKETLEVGQINNFPREL</sequence>
<dbReference type="Pfam" id="PF02883">
    <property type="entry name" value="Alpha_adaptinC2"/>
    <property type="match status" value="1"/>
</dbReference>
<dbReference type="InterPro" id="IPR011989">
    <property type="entry name" value="ARM-like"/>
</dbReference>
<dbReference type="InterPro" id="IPR008153">
    <property type="entry name" value="GAE_dom"/>
</dbReference>
<evidence type="ECO:0000256" key="7">
    <source>
        <dbReference type="ARBA" id="ARBA00023136"/>
    </source>
</evidence>
<dbReference type="Gene3D" id="2.60.40.1230">
    <property type="match status" value="1"/>
</dbReference>
<dbReference type="InterPro" id="IPR017107">
    <property type="entry name" value="AP1_complex_gsu"/>
</dbReference>
<comment type="similarity">
    <text evidence="3 10">Belongs to the adaptor complexes large subunit family.</text>
</comment>
<dbReference type="Proteomes" id="UP000087766">
    <property type="component" value="Unplaced"/>
</dbReference>
<dbReference type="InterPro" id="IPR002553">
    <property type="entry name" value="Clathrin/coatomer_adapt-like_N"/>
</dbReference>
<comment type="subcellular location">
    <subcellularLocation>
        <location evidence="1">Cytoplasmic vesicle</location>
        <location evidence="1">Clathrin-coated vesicle membrane</location>
        <topology evidence="1">Peripheral membrane protein</topology>
        <orientation evidence="1">Cytoplasmic side</orientation>
    </subcellularLocation>
    <subcellularLocation>
        <location evidence="2">Golgi apparatus</location>
    </subcellularLocation>
</comment>
<feature type="region of interest" description="Disordered" evidence="11">
    <location>
        <begin position="767"/>
        <end position="804"/>
    </location>
</feature>
<feature type="domain" description="GAE" evidence="12">
    <location>
        <begin position="836"/>
        <end position="952"/>
    </location>
</feature>
<evidence type="ECO:0000256" key="5">
    <source>
        <dbReference type="ARBA" id="ARBA00022927"/>
    </source>
</evidence>
<keyword evidence="7 10" id="KW-0472">Membrane</keyword>
<evidence type="ECO:0000259" key="12">
    <source>
        <dbReference type="PROSITE" id="PS50180"/>
    </source>
</evidence>
<dbReference type="GO" id="GO:0006886">
    <property type="term" value="P:intracellular protein transport"/>
    <property type="evidence" value="ECO:0007669"/>
    <property type="project" value="UniProtKB-UniRule"/>
</dbReference>
<dbReference type="PIRSF" id="PIRSF037094">
    <property type="entry name" value="AP1_complex_gamma"/>
    <property type="match status" value="1"/>
</dbReference>
<dbReference type="Gene3D" id="1.25.10.10">
    <property type="entry name" value="Leucine-rich Repeat Variant"/>
    <property type="match status" value="1"/>
</dbReference>
<dbReference type="Pfam" id="PF01602">
    <property type="entry name" value="Adaptin_N"/>
    <property type="match status" value="1"/>
</dbReference>
<proteinExistence type="inferred from homology"/>
<evidence type="ECO:0000256" key="11">
    <source>
        <dbReference type="SAM" id="MobiDB-lite"/>
    </source>
</evidence>
<feature type="compositionally biased region" description="Polar residues" evidence="11">
    <location>
        <begin position="767"/>
        <end position="782"/>
    </location>
</feature>
<evidence type="ECO:0000256" key="1">
    <source>
        <dbReference type="ARBA" id="ARBA00004145"/>
    </source>
</evidence>
<dbReference type="OrthoDB" id="28053at2759"/>
<dbReference type="GO" id="GO:0016192">
    <property type="term" value="P:vesicle-mediated transport"/>
    <property type="evidence" value="ECO:0007669"/>
    <property type="project" value="InterPro"/>
</dbReference>
<evidence type="ECO:0000313" key="13">
    <source>
        <dbReference type="Proteomes" id="UP000087766"/>
    </source>
</evidence>
<dbReference type="InterPro" id="IPR050840">
    <property type="entry name" value="Adaptor_Complx_Large_Subunit"/>
</dbReference>
<dbReference type="InterPro" id="IPR013041">
    <property type="entry name" value="Clathrin_app_Ig-like_sf"/>
</dbReference>
<dbReference type="FunFam" id="2.60.40.1230:FF:000008">
    <property type="entry name" value="AP-1 complex subunit gamma"/>
    <property type="match status" value="1"/>
</dbReference>